<proteinExistence type="predicted"/>
<sequence length="47" mass="5281">QQLSKRQNILQTTEPKSSISTNNNNKETPVIIDINPLSLDKGKAKKF</sequence>
<feature type="region of interest" description="Disordered" evidence="1">
    <location>
        <begin position="1"/>
        <end position="29"/>
    </location>
</feature>
<dbReference type="AlphaFoldDB" id="A0A9N9G6I9"/>
<feature type="non-terminal residue" evidence="2">
    <location>
        <position position="1"/>
    </location>
</feature>
<reference evidence="2" key="1">
    <citation type="submission" date="2021-06" db="EMBL/GenBank/DDBJ databases">
        <authorList>
            <person name="Kallberg Y."/>
            <person name="Tangrot J."/>
            <person name="Rosling A."/>
        </authorList>
    </citation>
    <scope>NUCLEOTIDE SEQUENCE</scope>
    <source>
        <strain evidence="2">87-6 pot B 2015</strain>
    </source>
</reference>
<gene>
    <name evidence="2" type="ORF">FMOSSE_LOCUS8100</name>
</gene>
<organism evidence="2 3">
    <name type="scientific">Funneliformis mosseae</name>
    <name type="common">Endomycorrhizal fungus</name>
    <name type="synonym">Glomus mosseae</name>
    <dbReference type="NCBI Taxonomy" id="27381"/>
    <lineage>
        <taxon>Eukaryota</taxon>
        <taxon>Fungi</taxon>
        <taxon>Fungi incertae sedis</taxon>
        <taxon>Mucoromycota</taxon>
        <taxon>Glomeromycotina</taxon>
        <taxon>Glomeromycetes</taxon>
        <taxon>Glomerales</taxon>
        <taxon>Glomeraceae</taxon>
        <taxon>Funneliformis</taxon>
    </lineage>
</organism>
<evidence type="ECO:0000256" key="1">
    <source>
        <dbReference type="SAM" id="MobiDB-lite"/>
    </source>
</evidence>
<evidence type="ECO:0000313" key="3">
    <source>
        <dbReference type="Proteomes" id="UP000789375"/>
    </source>
</evidence>
<feature type="compositionally biased region" description="Polar residues" evidence="1">
    <location>
        <begin position="1"/>
        <end position="27"/>
    </location>
</feature>
<protein>
    <submittedName>
        <fullName evidence="2">12511_t:CDS:1</fullName>
    </submittedName>
</protein>
<evidence type="ECO:0000313" key="2">
    <source>
        <dbReference type="EMBL" id="CAG8584176.1"/>
    </source>
</evidence>
<keyword evidence="3" id="KW-1185">Reference proteome</keyword>
<comment type="caution">
    <text evidence="2">The sequence shown here is derived from an EMBL/GenBank/DDBJ whole genome shotgun (WGS) entry which is preliminary data.</text>
</comment>
<name>A0A9N9G6I9_FUNMO</name>
<dbReference type="Proteomes" id="UP000789375">
    <property type="component" value="Unassembled WGS sequence"/>
</dbReference>
<dbReference type="EMBL" id="CAJVPP010002032">
    <property type="protein sequence ID" value="CAG8584176.1"/>
    <property type="molecule type" value="Genomic_DNA"/>
</dbReference>
<accession>A0A9N9G6I9</accession>